<evidence type="ECO:0000256" key="1">
    <source>
        <dbReference type="ARBA" id="ARBA00004196"/>
    </source>
</evidence>
<dbReference type="Pfam" id="PF13229">
    <property type="entry name" value="Beta_helix"/>
    <property type="match status" value="1"/>
</dbReference>
<keyword evidence="4" id="KW-0964">Secreted</keyword>
<dbReference type="AlphaFoldDB" id="A0A841RIZ4"/>
<proteinExistence type="predicted"/>
<comment type="caution">
    <text evidence="10">The sequence shown here is derived from an EMBL/GenBank/DDBJ whole genome shotgun (WGS) entry which is preliminary data.</text>
</comment>
<reference evidence="10 11" key="1">
    <citation type="submission" date="2020-08" db="EMBL/GenBank/DDBJ databases">
        <title>Genomic Encyclopedia of Type Strains, Phase IV (KMG-IV): sequencing the most valuable type-strain genomes for metagenomic binning, comparative biology and taxonomic classification.</title>
        <authorList>
            <person name="Goeker M."/>
        </authorList>
    </citation>
    <scope>NUCLEOTIDE SEQUENCE [LARGE SCALE GENOMIC DNA]</scope>
    <source>
        <strain evidence="10 11">DSM 2461</strain>
    </source>
</reference>
<protein>
    <submittedName>
        <fullName evidence="10">Putative outer membrane repeat protein</fullName>
    </submittedName>
</protein>
<feature type="domain" description="Right handed beta helix" evidence="9">
    <location>
        <begin position="151"/>
        <end position="316"/>
    </location>
</feature>
<dbReference type="InterPro" id="IPR012332">
    <property type="entry name" value="Autotransporter_pectin_lyase_C"/>
</dbReference>
<dbReference type="GO" id="GO:0009279">
    <property type="term" value="C:cell outer membrane"/>
    <property type="evidence" value="ECO:0007669"/>
    <property type="project" value="UniProtKB-SubCell"/>
</dbReference>
<comment type="subcellular location">
    <subcellularLocation>
        <location evidence="1">Cell envelope</location>
    </subcellularLocation>
    <subcellularLocation>
        <location evidence="2">Cell outer membrane</location>
    </subcellularLocation>
    <subcellularLocation>
        <location evidence="3">Secreted</location>
    </subcellularLocation>
</comment>
<evidence type="ECO:0000256" key="5">
    <source>
        <dbReference type="ARBA" id="ARBA00022729"/>
    </source>
</evidence>
<keyword evidence="11" id="KW-1185">Reference proteome</keyword>
<name>A0A841RIZ4_9SPIO</name>
<keyword evidence="6" id="KW-0472">Membrane</keyword>
<evidence type="ECO:0000313" key="10">
    <source>
        <dbReference type="EMBL" id="MBB6482272.1"/>
    </source>
</evidence>
<feature type="chain" id="PRO_5032471439" evidence="8">
    <location>
        <begin position="22"/>
        <end position="324"/>
    </location>
</feature>
<dbReference type="RefSeq" id="WP_184748504.1">
    <property type="nucleotide sequence ID" value="NZ_JACHGJ010000010.1"/>
</dbReference>
<dbReference type="GO" id="GO:0005576">
    <property type="term" value="C:extracellular region"/>
    <property type="evidence" value="ECO:0007669"/>
    <property type="project" value="UniProtKB-SubCell"/>
</dbReference>
<dbReference type="InterPro" id="IPR039448">
    <property type="entry name" value="Beta_helix"/>
</dbReference>
<keyword evidence="5 8" id="KW-0732">Signal</keyword>
<dbReference type="InterPro" id="IPR011050">
    <property type="entry name" value="Pectin_lyase_fold/virulence"/>
</dbReference>
<evidence type="ECO:0000259" key="9">
    <source>
        <dbReference type="Pfam" id="PF13229"/>
    </source>
</evidence>
<evidence type="ECO:0000256" key="6">
    <source>
        <dbReference type="ARBA" id="ARBA00023136"/>
    </source>
</evidence>
<sequence length="324" mass="35578">MKFLHKLLLLIFFLSFFPACRSGSNDERIITVGREDCDYTSLREAVEAFSDDWDRIVLMDDLTIESGIDITKEVTISGRGMKKTILAGGETAEEAEDRIFFVKSEGRLILEDLSVTNGRPYGLHRCGGAIASQGFVRLERVRIADNQAVYGVGIWNEGEMEIYDSLIENNTGLRLTTAEVKDATGCTGSGGGIKNEPGGVMTIKDTTIRGNTAMRRGGGVFVSCESQTVIDNCLIEENYASYKGGAIHVRGDLTLVNTRIVNNDSRTGYGGILNKGRLEFEDNIIKSNGKFDFALGDSESGIYGKGIVIRDENNRIGIDNRREN</sequence>
<dbReference type="EMBL" id="JACHGJ010000010">
    <property type="protein sequence ID" value="MBB6482272.1"/>
    <property type="molecule type" value="Genomic_DNA"/>
</dbReference>
<dbReference type="NCBIfam" id="TIGR01376">
    <property type="entry name" value="POMP_repeat"/>
    <property type="match status" value="1"/>
</dbReference>
<evidence type="ECO:0000313" key="11">
    <source>
        <dbReference type="Proteomes" id="UP000587760"/>
    </source>
</evidence>
<evidence type="ECO:0000256" key="3">
    <source>
        <dbReference type="ARBA" id="ARBA00004613"/>
    </source>
</evidence>
<keyword evidence="7" id="KW-0998">Cell outer membrane</keyword>
<evidence type="ECO:0000256" key="4">
    <source>
        <dbReference type="ARBA" id="ARBA00022525"/>
    </source>
</evidence>
<feature type="signal peptide" evidence="8">
    <location>
        <begin position="1"/>
        <end position="21"/>
    </location>
</feature>
<evidence type="ECO:0000256" key="2">
    <source>
        <dbReference type="ARBA" id="ARBA00004442"/>
    </source>
</evidence>
<gene>
    <name evidence="10" type="ORF">HNR50_003961</name>
</gene>
<evidence type="ECO:0000256" key="7">
    <source>
        <dbReference type="ARBA" id="ARBA00023237"/>
    </source>
</evidence>
<dbReference type="InterPro" id="IPR003368">
    <property type="entry name" value="POMP_repeat"/>
</dbReference>
<dbReference type="Gene3D" id="2.160.20.20">
    <property type="match status" value="1"/>
</dbReference>
<accession>A0A841RIZ4</accession>
<evidence type="ECO:0000256" key="8">
    <source>
        <dbReference type="SAM" id="SignalP"/>
    </source>
</evidence>
<organism evidence="10 11">
    <name type="scientific">Spirochaeta isovalerica</name>
    <dbReference type="NCBI Taxonomy" id="150"/>
    <lineage>
        <taxon>Bacteria</taxon>
        <taxon>Pseudomonadati</taxon>
        <taxon>Spirochaetota</taxon>
        <taxon>Spirochaetia</taxon>
        <taxon>Spirochaetales</taxon>
        <taxon>Spirochaetaceae</taxon>
        <taxon>Spirochaeta</taxon>
    </lineage>
</organism>
<dbReference type="Proteomes" id="UP000587760">
    <property type="component" value="Unassembled WGS sequence"/>
</dbReference>
<dbReference type="SUPFAM" id="SSF51126">
    <property type="entry name" value="Pectin lyase-like"/>
    <property type="match status" value="1"/>
</dbReference>